<dbReference type="PANTHER" id="PTHR28155:SF1">
    <property type="entry name" value="DNA-DIRECTED RNA POLYMERASE I SUBUNIT RPA34.5-DOMAIN-CONTAINING PROTEIN"/>
    <property type="match status" value="1"/>
</dbReference>
<dbReference type="InterPro" id="IPR013240">
    <property type="entry name" value="DNA-dir_RNA_pol1_su_RPA34"/>
</dbReference>
<dbReference type="EMBL" id="LT635768">
    <property type="protein sequence ID" value="SGZ57253.1"/>
    <property type="molecule type" value="Genomic_DNA"/>
</dbReference>
<proteinExistence type="predicted"/>
<evidence type="ECO:0000313" key="2">
    <source>
        <dbReference type="EMBL" id="SGZ57253.1"/>
    </source>
</evidence>
<feature type="region of interest" description="Disordered" evidence="1">
    <location>
        <begin position="166"/>
        <end position="218"/>
    </location>
</feature>
<protein>
    <submittedName>
        <fullName evidence="2">CIC11C00000005547</fullName>
    </submittedName>
</protein>
<accession>A0A1L0GM78</accession>
<gene>
    <name evidence="2" type="ORF">SAMEA4029009_CIC11G00000005547</name>
</gene>
<dbReference type="GO" id="GO:0006360">
    <property type="term" value="P:transcription by RNA polymerase I"/>
    <property type="evidence" value="ECO:0007669"/>
    <property type="project" value="InterPro"/>
</dbReference>
<dbReference type="Pfam" id="PF08208">
    <property type="entry name" value="RNA_polI_A34"/>
    <property type="match status" value="1"/>
</dbReference>
<dbReference type="Gene3D" id="6.20.250.70">
    <property type="match status" value="1"/>
</dbReference>
<evidence type="ECO:0000256" key="1">
    <source>
        <dbReference type="SAM" id="MobiDB-lite"/>
    </source>
</evidence>
<dbReference type="PANTHER" id="PTHR28155">
    <property type="entry name" value="ACR243WP"/>
    <property type="match status" value="1"/>
</dbReference>
<name>A0A1L0GM78_9ASCO</name>
<dbReference type="InterPro" id="IPR053263">
    <property type="entry name" value="Euk_RPA34_RNAP_subunit"/>
</dbReference>
<dbReference type="Proteomes" id="UP000182259">
    <property type="component" value="Chromosome V"/>
</dbReference>
<reference evidence="2 3" key="1">
    <citation type="submission" date="2016-10" db="EMBL/GenBank/DDBJ databases">
        <authorList>
            <person name="de Groot N.N."/>
        </authorList>
    </citation>
    <scope>NUCLEOTIDE SEQUENCE [LARGE SCALE GENOMIC DNA]</scope>
    <source>
        <strain evidence="2 3">PYCC 4715</strain>
    </source>
</reference>
<sequence>MSSKHKSEEFVYDSESGSDFEDVGFEAPKHFEKVPLLTPKTKIGNSEVWLIKAPKGFPVSKLKSLPVSFTSSKVSDKGVKPFDLEGKSFQVNEETFASDSAKYTIIHESLLNKKIDRYYTVRQVVEIPEINYNKAIQARTDVPKEENLRMRHFPTGYSASNYIEAQPIPESRLDEDGKVIKKMRIEPASEKKEKKDKKEKKEKKEKKDKKKDKKKKKD</sequence>
<evidence type="ECO:0000313" key="3">
    <source>
        <dbReference type="Proteomes" id="UP000182259"/>
    </source>
</evidence>
<organism evidence="2 3">
    <name type="scientific">Sungouiella intermedia</name>
    <dbReference type="NCBI Taxonomy" id="45354"/>
    <lineage>
        <taxon>Eukaryota</taxon>
        <taxon>Fungi</taxon>
        <taxon>Dikarya</taxon>
        <taxon>Ascomycota</taxon>
        <taxon>Saccharomycotina</taxon>
        <taxon>Pichiomycetes</taxon>
        <taxon>Metschnikowiaceae</taxon>
        <taxon>Sungouiella</taxon>
    </lineage>
</organism>
<feature type="compositionally biased region" description="Basic and acidic residues" evidence="1">
    <location>
        <begin position="171"/>
        <end position="193"/>
    </location>
</feature>
<feature type="compositionally biased region" description="Basic residues" evidence="1">
    <location>
        <begin position="194"/>
        <end position="218"/>
    </location>
</feature>
<dbReference type="AlphaFoldDB" id="A0A1L0GM78"/>